<dbReference type="RefSeq" id="WP_235322843.1">
    <property type="nucleotide sequence ID" value="NZ_JAFBIT010000001.1"/>
</dbReference>
<accession>A0ABS9CL17</accession>
<organism evidence="1 2">
    <name type="scientific">Anaeromassilibacillus senegalensis</name>
    <dbReference type="NCBI Taxonomy" id="1673717"/>
    <lineage>
        <taxon>Bacteria</taxon>
        <taxon>Bacillati</taxon>
        <taxon>Bacillota</taxon>
        <taxon>Clostridia</taxon>
        <taxon>Eubacteriales</taxon>
        <taxon>Acutalibacteraceae</taxon>
        <taxon>Anaeromassilibacillus</taxon>
    </lineage>
</organism>
<dbReference type="EMBL" id="JAFBIT010000001">
    <property type="protein sequence ID" value="MCF2651838.1"/>
    <property type="molecule type" value="Genomic_DNA"/>
</dbReference>
<proteinExistence type="predicted"/>
<dbReference type="Proteomes" id="UP001299220">
    <property type="component" value="Unassembled WGS sequence"/>
</dbReference>
<reference evidence="1 2" key="1">
    <citation type="submission" date="2020-12" db="EMBL/GenBank/DDBJ databases">
        <title>Whole genome sequences of gut porcine anaerobes.</title>
        <authorList>
            <person name="Kubasova T."/>
            <person name="Jahodarova E."/>
            <person name="Rychlik I."/>
        </authorList>
    </citation>
    <scope>NUCLEOTIDE SEQUENCE [LARGE SCALE GENOMIC DNA]</scope>
    <source>
        <strain evidence="1 2">An867</strain>
    </source>
</reference>
<evidence type="ECO:0000313" key="2">
    <source>
        <dbReference type="Proteomes" id="UP001299220"/>
    </source>
</evidence>
<protein>
    <submittedName>
        <fullName evidence="1">Uncharacterized protein</fullName>
    </submittedName>
</protein>
<gene>
    <name evidence="1" type="ORF">JQM67_04415</name>
</gene>
<keyword evidence="2" id="KW-1185">Reference proteome</keyword>
<sequence>MNKYDILQYILLNEPVFDYNGKQYSVCHTNGVFGTWDSDGTQLDFYDIDSLLSNWMIGKKPFKDVVDSVFPS</sequence>
<name>A0ABS9CL17_9FIRM</name>
<evidence type="ECO:0000313" key="1">
    <source>
        <dbReference type="EMBL" id="MCF2651838.1"/>
    </source>
</evidence>
<comment type="caution">
    <text evidence="1">The sequence shown here is derived from an EMBL/GenBank/DDBJ whole genome shotgun (WGS) entry which is preliminary data.</text>
</comment>